<dbReference type="Proteomes" id="UP000224006">
    <property type="component" value="Chromosome I"/>
</dbReference>
<dbReference type="KEGG" id="bbes:BESB_004130"/>
<sequence>MAGAFETPLWRRVSTLGLSKGKNHAPCLNSPPATRLRQSTVGAAATATLRRSYCGALLKLPKSRQARQSPLSAPCATSVANGQQPPPVKHAGLITVKKRRGSPSSSVLLSGGSVLRTRPRKLTPFKRLSALSGEPAADFSPESSAAARDSRPLAAEAGAQPVNRHSFTCMTTACRFASTVASAPSPCLPGRKLVSARDDRLQHMSENELLRVLKSLSASPSRPQHTKFTKRHHPATDIHAPSSFSARPDLRTASTSLLRSVLHHLEHSPHVFFSILHLYAASSLPPLELLAALPAVFAKDPRRLQSLSAKELALSLHAISRLWLSAGWRPQGAGSDLGSTSEKNEVGKVALQTIKGIRQPQREGESLAFAAQRRDAGDTPERGDASSPLAPGQPPAWKNVERSQTDPRAASKLGGVHDVLSLGPEAPWAATFRAFEDACSACLLRQLRYSRNDLVTWSGQTPIQPHSSARQRLRPYPSAPREEPPQAARVRPATEGGIPMHSAPASASPSLVRLKESEAFFAARLAAAQLEQGGQQAATRLSTAEEQKR</sequence>
<dbReference type="AlphaFoldDB" id="A0A2A9MQ59"/>
<feature type="region of interest" description="Disordered" evidence="1">
    <location>
        <begin position="65"/>
        <end position="89"/>
    </location>
</feature>
<proteinExistence type="predicted"/>
<feature type="compositionally biased region" description="Polar residues" evidence="1">
    <location>
        <begin position="459"/>
        <end position="470"/>
    </location>
</feature>
<gene>
    <name evidence="2" type="ORF">BESB_004130</name>
</gene>
<protein>
    <submittedName>
        <fullName evidence="2">Uncharacterized protein</fullName>
    </submittedName>
</protein>
<keyword evidence="3" id="KW-1185">Reference proteome</keyword>
<evidence type="ECO:0000256" key="1">
    <source>
        <dbReference type="SAM" id="MobiDB-lite"/>
    </source>
</evidence>
<feature type="compositionally biased region" description="Basic and acidic residues" evidence="1">
    <location>
        <begin position="372"/>
        <end position="384"/>
    </location>
</feature>
<dbReference type="RefSeq" id="XP_029222081.1">
    <property type="nucleotide sequence ID" value="XM_029359168.1"/>
</dbReference>
<evidence type="ECO:0000313" key="2">
    <source>
        <dbReference type="EMBL" id="PFH38072.1"/>
    </source>
</evidence>
<comment type="caution">
    <text evidence="2">The sequence shown here is derived from an EMBL/GenBank/DDBJ whole genome shotgun (WGS) entry which is preliminary data.</text>
</comment>
<evidence type="ECO:0000313" key="3">
    <source>
        <dbReference type="Proteomes" id="UP000224006"/>
    </source>
</evidence>
<feature type="compositionally biased region" description="Basic residues" evidence="1">
    <location>
        <begin position="224"/>
        <end position="233"/>
    </location>
</feature>
<name>A0A2A9MQ59_BESBE</name>
<dbReference type="EMBL" id="NWUJ01000001">
    <property type="protein sequence ID" value="PFH38072.1"/>
    <property type="molecule type" value="Genomic_DNA"/>
</dbReference>
<feature type="region of interest" description="Disordered" evidence="1">
    <location>
        <begin position="220"/>
        <end position="245"/>
    </location>
</feature>
<accession>A0A2A9MQ59</accession>
<feature type="region of interest" description="Disordered" evidence="1">
    <location>
        <begin position="359"/>
        <end position="407"/>
    </location>
</feature>
<reference evidence="2 3" key="1">
    <citation type="submission" date="2017-09" db="EMBL/GenBank/DDBJ databases">
        <title>Genome sequencing of Besnoitia besnoiti strain Bb-Ger1.</title>
        <authorList>
            <person name="Schares G."/>
            <person name="Venepally P."/>
            <person name="Lorenzi H.A."/>
        </authorList>
    </citation>
    <scope>NUCLEOTIDE SEQUENCE [LARGE SCALE GENOMIC DNA]</scope>
    <source>
        <strain evidence="2 3">Bb-Ger1</strain>
    </source>
</reference>
<dbReference type="GeneID" id="40305476"/>
<organism evidence="2 3">
    <name type="scientific">Besnoitia besnoiti</name>
    <name type="common">Apicomplexan protozoan</name>
    <dbReference type="NCBI Taxonomy" id="94643"/>
    <lineage>
        <taxon>Eukaryota</taxon>
        <taxon>Sar</taxon>
        <taxon>Alveolata</taxon>
        <taxon>Apicomplexa</taxon>
        <taxon>Conoidasida</taxon>
        <taxon>Coccidia</taxon>
        <taxon>Eucoccidiorida</taxon>
        <taxon>Eimeriorina</taxon>
        <taxon>Sarcocystidae</taxon>
        <taxon>Besnoitia</taxon>
    </lineage>
</organism>
<feature type="region of interest" description="Disordered" evidence="1">
    <location>
        <begin position="126"/>
        <end position="159"/>
    </location>
</feature>
<dbReference type="VEuPathDB" id="ToxoDB:BESB_004130"/>
<feature type="region of interest" description="Disordered" evidence="1">
    <location>
        <begin position="459"/>
        <end position="510"/>
    </location>
</feature>